<keyword evidence="4 8" id="KW-0489">Methyltransferase</keyword>
<evidence type="ECO:0000313" key="11">
    <source>
        <dbReference type="Proteomes" id="UP000215459"/>
    </source>
</evidence>
<dbReference type="AlphaFoldDB" id="A0A235B3W3"/>
<evidence type="ECO:0000256" key="8">
    <source>
        <dbReference type="HAMAP-Rule" id="MF_00835"/>
    </source>
</evidence>
<feature type="domain" description="Methyltransferase type 11" evidence="9">
    <location>
        <begin position="76"/>
        <end position="172"/>
    </location>
</feature>
<sequence length="306" mass="34826">MGKGGPFALLDPTGAVSSVVEGADRILNPELDKNRVARRFNRHAHSYDQHAVVQKRMARRIAGTLKQRKPEASEILEIGCGTGYLTEQLLAQYPEARLTAVDLAPEMVEAAQKRTRGNPWIRWVQGDAEDMDEPEQAYDVIVSNAAMQWFIAPEQTVEKWKRSLKPEGWLVCSTFGPDTFRELHTVYRSVEEKHRLRVSHHGLSLRSPEEWESLFRAAGFTDIQALAWREEVLYESCLDFLRSVQRIGAGYSPPVGRSAGLQRKLLQEVIHRYDREYRMGNRVVATYQPIQLSGRPAGRSVSSRKR</sequence>
<dbReference type="OrthoDB" id="9760689at2"/>
<dbReference type="EMBL" id="NOWF01000008">
    <property type="protein sequence ID" value="OYD06912.1"/>
    <property type="molecule type" value="Genomic_DNA"/>
</dbReference>
<evidence type="ECO:0000256" key="6">
    <source>
        <dbReference type="ARBA" id="ARBA00022691"/>
    </source>
</evidence>
<evidence type="ECO:0000256" key="4">
    <source>
        <dbReference type="ARBA" id="ARBA00022603"/>
    </source>
</evidence>
<evidence type="ECO:0000256" key="1">
    <source>
        <dbReference type="ARBA" id="ARBA00000852"/>
    </source>
</evidence>
<comment type="caution">
    <text evidence="10">The sequence shown here is derived from an EMBL/GenBank/DDBJ whole genome shotgun (WGS) entry which is preliminary data.</text>
</comment>
<evidence type="ECO:0000256" key="3">
    <source>
        <dbReference type="ARBA" id="ARBA00012327"/>
    </source>
</evidence>
<keyword evidence="6 8" id="KW-0949">S-adenosyl-L-methionine</keyword>
<dbReference type="Proteomes" id="UP000215459">
    <property type="component" value="Unassembled WGS sequence"/>
</dbReference>
<dbReference type="PANTHER" id="PTHR43861:SF1">
    <property type="entry name" value="TRANS-ACONITATE 2-METHYLTRANSFERASE"/>
    <property type="match status" value="1"/>
</dbReference>
<dbReference type="GO" id="GO:0008757">
    <property type="term" value="F:S-adenosylmethionine-dependent methyltransferase activity"/>
    <property type="evidence" value="ECO:0007669"/>
    <property type="project" value="InterPro"/>
</dbReference>
<evidence type="ECO:0000256" key="2">
    <source>
        <dbReference type="ARBA" id="ARBA00004746"/>
    </source>
</evidence>
<dbReference type="GO" id="GO:0102130">
    <property type="term" value="F:malonyl-CoA methyltransferase activity"/>
    <property type="evidence" value="ECO:0007669"/>
    <property type="project" value="UniProtKB-EC"/>
</dbReference>
<reference evidence="10 11" key="1">
    <citation type="submission" date="2017-07" db="EMBL/GenBank/DDBJ databases">
        <title>The genome sequence of Paludifilum halophilum highlights mechanisms for microbial adaptation to high salt environemnts.</title>
        <authorList>
            <person name="Belbahri L."/>
        </authorList>
    </citation>
    <scope>NUCLEOTIDE SEQUENCE [LARGE SCALE GENOMIC DNA]</scope>
    <source>
        <strain evidence="10 11">DSM 102817</strain>
    </source>
</reference>
<keyword evidence="7 8" id="KW-0093">Biotin biosynthesis</keyword>
<comment type="catalytic activity">
    <reaction evidence="1 8">
        <text>malonyl-[ACP] + S-adenosyl-L-methionine = malonyl-[ACP] methyl ester + S-adenosyl-L-homocysteine</text>
        <dbReference type="Rhea" id="RHEA:17105"/>
        <dbReference type="Rhea" id="RHEA-COMP:9623"/>
        <dbReference type="Rhea" id="RHEA-COMP:9954"/>
        <dbReference type="ChEBI" id="CHEBI:57856"/>
        <dbReference type="ChEBI" id="CHEBI:59789"/>
        <dbReference type="ChEBI" id="CHEBI:78449"/>
        <dbReference type="ChEBI" id="CHEBI:78845"/>
        <dbReference type="EC" id="2.1.1.197"/>
    </reaction>
</comment>
<keyword evidence="5 8" id="KW-0808">Transferase</keyword>
<protein>
    <recommendedName>
        <fullName evidence="3 8">Malonyl-[acyl-carrier protein] O-methyltransferase</fullName>
        <shortName evidence="8">Malonyl-ACP O-methyltransferase</shortName>
        <ecNumber evidence="3 8">2.1.1.197</ecNumber>
    </recommendedName>
    <alternativeName>
        <fullName evidence="8">Biotin synthesis protein BioC</fullName>
    </alternativeName>
</protein>
<dbReference type="Gene3D" id="3.40.50.150">
    <property type="entry name" value="Vaccinia Virus protein VP39"/>
    <property type="match status" value="1"/>
</dbReference>
<gene>
    <name evidence="8 10" type="primary">bioC</name>
    <name evidence="10" type="ORF">CHM34_13300</name>
</gene>
<comment type="similarity">
    <text evidence="8">Belongs to the methyltransferase superfamily.</text>
</comment>
<keyword evidence="11" id="KW-1185">Reference proteome</keyword>
<dbReference type="PANTHER" id="PTHR43861">
    <property type="entry name" value="TRANS-ACONITATE 2-METHYLTRANSFERASE-RELATED"/>
    <property type="match status" value="1"/>
</dbReference>
<dbReference type="InterPro" id="IPR011814">
    <property type="entry name" value="BioC"/>
</dbReference>
<dbReference type="GO" id="GO:0032259">
    <property type="term" value="P:methylation"/>
    <property type="evidence" value="ECO:0007669"/>
    <property type="project" value="UniProtKB-KW"/>
</dbReference>
<evidence type="ECO:0000259" key="9">
    <source>
        <dbReference type="Pfam" id="PF08241"/>
    </source>
</evidence>
<dbReference type="InterPro" id="IPR029063">
    <property type="entry name" value="SAM-dependent_MTases_sf"/>
</dbReference>
<comment type="function">
    <text evidence="8">Converts the free carboxyl group of a malonyl-thioester to its methyl ester by transfer of a methyl group from S-adenosyl-L-methionine (SAM). It allows to synthesize pimeloyl-ACP via the fatty acid synthetic pathway.</text>
</comment>
<dbReference type="GO" id="GO:0009102">
    <property type="term" value="P:biotin biosynthetic process"/>
    <property type="evidence" value="ECO:0007669"/>
    <property type="project" value="UniProtKB-UniRule"/>
</dbReference>
<dbReference type="NCBIfam" id="TIGR02072">
    <property type="entry name" value="BioC"/>
    <property type="match status" value="1"/>
</dbReference>
<evidence type="ECO:0000256" key="7">
    <source>
        <dbReference type="ARBA" id="ARBA00022756"/>
    </source>
</evidence>
<dbReference type="EC" id="2.1.1.197" evidence="3 8"/>
<dbReference type="CDD" id="cd02440">
    <property type="entry name" value="AdoMet_MTases"/>
    <property type="match status" value="1"/>
</dbReference>
<evidence type="ECO:0000256" key="5">
    <source>
        <dbReference type="ARBA" id="ARBA00022679"/>
    </source>
</evidence>
<comment type="pathway">
    <text evidence="2 8">Cofactor biosynthesis; biotin biosynthesis.</text>
</comment>
<dbReference type="UniPathway" id="UPA00078"/>
<dbReference type="SUPFAM" id="SSF53335">
    <property type="entry name" value="S-adenosyl-L-methionine-dependent methyltransferases"/>
    <property type="match status" value="1"/>
</dbReference>
<dbReference type="InterPro" id="IPR013216">
    <property type="entry name" value="Methyltransf_11"/>
</dbReference>
<accession>A0A235B3W3</accession>
<dbReference type="GO" id="GO:0010340">
    <property type="term" value="F:carboxyl-O-methyltransferase activity"/>
    <property type="evidence" value="ECO:0007669"/>
    <property type="project" value="UniProtKB-UniRule"/>
</dbReference>
<evidence type="ECO:0000313" key="10">
    <source>
        <dbReference type="EMBL" id="OYD06912.1"/>
    </source>
</evidence>
<dbReference type="Pfam" id="PF08241">
    <property type="entry name" value="Methyltransf_11"/>
    <property type="match status" value="1"/>
</dbReference>
<dbReference type="HAMAP" id="MF_00835">
    <property type="entry name" value="BioC"/>
    <property type="match status" value="1"/>
</dbReference>
<proteinExistence type="inferred from homology"/>
<name>A0A235B3W3_9BACL</name>
<organism evidence="10 11">
    <name type="scientific">Paludifilum halophilum</name>
    <dbReference type="NCBI Taxonomy" id="1642702"/>
    <lineage>
        <taxon>Bacteria</taxon>
        <taxon>Bacillati</taxon>
        <taxon>Bacillota</taxon>
        <taxon>Bacilli</taxon>
        <taxon>Bacillales</taxon>
        <taxon>Thermoactinomycetaceae</taxon>
        <taxon>Paludifilum</taxon>
    </lineage>
</organism>